<dbReference type="EMBL" id="JAJAGQ010000001">
    <property type="protein sequence ID" value="KAJ8573319.1"/>
    <property type="molecule type" value="Genomic_DNA"/>
</dbReference>
<organism evidence="4 5">
    <name type="scientific">Anisodus acutangulus</name>
    <dbReference type="NCBI Taxonomy" id="402998"/>
    <lineage>
        <taxon>Eukaryota</taxon>
        <taxon>Viridiplantae</taxon>
        <taxon>Streptophyta</taxon>
        <taxon>Embryophyta</taxon>
        <taxon>Tracheophyta</taxon>
        <taxon>Spermatophyta</taxon>
        <taxon>Magnoliopsida</taxon>
        <taxon>eudicotyledons</taxon>
        <taxon>Gunneridae</taxon>
        <taxon>Pentapetalae</taxon>
        <taxon>asterids</taxon>
        <taxon>lamiids</taxon>
        <taxon>Solanales</taxon>
        <taxon>Solanaceae</taxon>
        <taxon>Solanoideae</taxon>
        <taxon>Hyoscyameae</taxon>
        <taxon>Anisodus</taxon>
    </lineage>
</organism>
<name>A0A9Q1RTV5_9SOLA</name>
<dbReference type="Gene3D" id="1.20.140.40">
    <property type="entry name" value="Invertase/pectin methylesterase inhibitor family protein"/>
    <property type="match status" value="2"/>
</dbReference>
<proteinExistence type="predicted"/>
<dbReference type="GO" id="GO:0004857">
    <property type="term" value="F:enzyme inhibitor activity"/>
    <property type="evidence" value="ECO:0007669"/>
    <property type="project" value="InterPro"/>
</dbReference>
<evidence type="ECO:0000313" key="5">
    <source>
        <dbReference type="Proteomes" id="UP001152561"/>
    </source>
</evidence>
<evidence type="ECO:0000256" key="2">
    <source>
        <dbReference type="SAM" id="SignalP"/>
    </source>
</evidence>
<keyword evidence="5" id="KW-1185">Reference proteome</keyword>
<feature type="domain" description="Pectinesterase inhibitor" evidence="3">
    <location>
        <begin position="35"/>
        <end position="195"/>
    </location>
</feature>
<feature type="signal peptide" evidence="2">
    <location>
        <begin position="1"/>
        <end position="26"/>
    </location>
</feature>
<dbReference type="InterPro" id="IPR051955">
    <property type="entry name" value="PME_Inhibitor"/>
</dbReference>
<dbReference type="AlphaFoldDB" id="A0A9Q1RTV5"/>
<evidence type="ECO:0000259" key="3">
    <source>
        <dbReference type="SMART" id="SM00856"/>
    </source>
</evidence>
<dbReference type="CDD" id="cd15798">
    <property type="entry name" value="PMEI-like_3"/>
    <property type="match status" value="1"/>
</dbReference>
<sequence length="286" mass="32200">MEKFTLSLILFLFNISVFLFVGAVEGTSASHSQPRANKLVESQCKRTRYPKLCMTSLSNYVTPASEPQELAQAALKVSLIKAIYTKAYVNKVRKQLQQTKSKDYQAVKDCLDQISDGVFLLFKSVEELHHLNLDKEREFLWHRSNVQTWLSTVLTDAFTCMDGISGYKLGGYKVKATIKAKVLNVAQVTSNALVEELQHLNLDKESEFVWHRRNVQTWLSTVLTDSFNCMDGISDYKLGGYKVKATIKAKVLNVAQITSNALALFNGYAVRTRASHYSNSGKINKP</sequence>
<dbReference type="NCBIfam" id="TIGR01614">
    <property type="entry name" value="PME_inhib"/>
    <property type="match status" value="1"/>
</dbReference>
<dbReference type="Proteomes" id="UP001152561">
    <property type="component" value="Unassembled WGS sequence"/>
</dbReference>
<gene>
    <name evidence="4" type="ORF">K7X08_009830</name>
</gene>
<dbReference type="InterPro" id="IPR035513">
    <property type="entry name" value="Invertase/methylesterase_inhib"/>
</dbReference>
<evidence type="ECO:0000313" key="4">
    <source>
        <dbReference type="EMBL" id="KAJ8573319.1"/>
    </source>
</evidence>
<dbReference type="InterPro" id="IPR006501">
    <property type="entry name" value="Pectinesterase_inhib_dom"/>
</dbReference>
<keyword evidence="1 2" id="KW-0732">Signal</keyword>
<protein>
    <recommendedName>
        <fullName evidence="3">Pectinesterase inhibitor domain-containing protein</fullName>
    </recommendedName>
</protein>
<dbReference type="SMART" id="SM00856">
    <property type="entry name" value="PMEI"/>
    <property type="match status" value="1"/>
</dbReference>
<evidence type="ECO:0000256" key="1">
    <source>
        <dbReference type="ARBA" id="ARBA00022729"/>
    </source>
</evidence>
<dbReference type="PANTHER" id="PTHR31080">
    <property type="entry name" value="PECTINESTERASE INHIBITOR-LIKE"/>
    <property type="match status" value="1"/>
</dbReference>
<comment type="caution">
    <text evidence="4">The sequence shown here is derived from an EMBL/GenBank/DDBJ whole genome shotgun (WGS) entry which is preliminary data.</text>
</comment>
<accession>A0A9Q1RTV5</accession>
<dbReference type="PANTHER" id="PTHR31080:SF270">
    <property type="entry name" value="21 KDA PROTEIN-LIKE"/>
    <property type="match status" value="1"/>
</dbReference>
<dbReference type="Pfam" id="PF04043">
    <property type="entry name" value="PMEI"/>
    <property type="match status" value="2"/>
</dbReference>
<dbReference type="OrthoDB" id="1430376at2759"/>
<dbReference type="SUPFAM" id="SSF101148">
    <property type="entry name" value="Plant invertase/pectin methylesterase inhibitor"/>
    <property type="match status" value="2"/>
</dbReference>
<reference evidence="5" key="1">
    <citation type="journal article" date="2023" name="Proc. Natl. Acad. Sci. U.S.A.">
        <title>Genomic and structural basis for evolution of tropane alkaloid biosynthesis.</title>
        <authorList>
            <person name="Wanga Y.-J."/>
            <person name="Taina T."/>
            <person name="Yua J.-Y."/>
            <person name="Lia J."/>
            <person name="Xua B."/>
            <person name="Chenc J."/>
            <person name="D'Auriad J.C."/>
            <person name="Huanga J.-P."/>
            <person name="Huanga S.-X."/>
        </authorList>
    </citation>
    <scope>NUCLEOTIDE SEQUENCE [LARGE SCALE GENOMIC DNA]</scope>
    <source>
        <strain evidence="5">cv. KIB-2019</strain>
    </source>
</reference>
<feature type="chain" id="PRO_5040390765" description="Pectinesterase inhibitor domain-containing protein" evidence="2">
    <location>
        <begin position="27"/>
        <end position="286"/>
    </location>
</feature>